<reference evidence="2" key="1">
    <citation type="submission" date="2020-05" db="EMBL/GenBank/DDBJ databases">
        <authorList>
            <person name="Chiriac C."/>
            <person name="Salcher M."/>
            <person name="Ghai R."/>
            <person name="Kavagutti S V."/>
        </authorList>
    </citation>
    <scope>NUCLEOTIDE SEQUENCE</scope>
</reference>
<dbReference type="AlphaFoldDB" id="A0A6J7IC62"/>
<organism evidence="2">
    <name type="scientific">freshwater metagenome</name>
    <dbReference type="NCBI Taxonomy" id="449393"/>
    <lineage>
        <taxon>unclassified sequences</taxon>
        <taxon>metagenomes</taxon>
        <taxon>ecological metagenomes</taxon>
    </lineage>
</organism>
<proteinExistence type="predicted"/>
<name>A0A6J7IC62_9ZZZZ</name>
<feature type="region of interest" description="Disordered" evidence="1">
    <location>
        <begin position="53"/>
        <end position="79"/>
    </location>
</feature>
<accession>A0A6J7IC62</accession>
<sequence length="79" mass="8661">MGEAREIGEACVGGQHENEHCGELCEDEHDLSESAGSVDRVGDLGDHGLALHRNGLELRSKPRNAEEHEREHCAHDHEG</sequence>
<dbReference type="EMBL" id="CAFBNA010000028">
    <property type="protein sequence ID" value="CAB4928116.1"/>
    <property type="molecule type" value="Genomic_DNA"/>
</dbReference>
<evidence type="ECO:0000313" key="2">
    <source>
        <dbReference type="EMBL" id="CAB4928116.1"/>
    </source>
</evidence>
<evidence type="ECO:0000256" key="1">
    <source>
        <dbReference type="SAM" id="MobiDB-lite"/>
    </source>
</evidence>
<protein>
    <submittedName>
        <fullName evidence="2">Unannotated protein</fullName>
    </submittedName>
</protein>
<feature type="compositionally biased region" description="Basic and acidic residues" evidence="1">
    <location>
        <begin position="54"/>
        <end position="79"/>
    </location>
</feature>
<gene>
    <name evidence="2" type="ORF">UFOPK3708_00672</name>
</gene>
<feature type="region of interest" description="Disordered" evidence="1">
    <location>
        <begin position="29"/>
        <end position="48"/>
    </location>
</feature>